<evidence type="ECO:0000313" key="2">
    <source>
        <dbReference type="Proteomes" id="UP000515291"/>
    </source>
</evidence>
<gene>
    <name evidence="1" type="ORF">HB776_00150</name>
</gene>
<name>A0A7G6TSV2_9BRAD</name>
<accession>A0A7G6TSV2</accession>
<dbReference type="AlphaFoldDB" id="A0A7G6TSV2"/>
<dbReference type="EMBL" id="CP050292">
    <property type="protein sequence ID" value="QND69834.1"/>
    <property type="molecule type" value="Genomic_DNA"/>
</dbReference>
<evidence type="ECO:0000313" key="1">
    <source>
        <dbReference type="EMBL" id="QND69834.1"/>
    </source>
</evidence>
<protein>
    <submittedName>
        <fullName evidence="1">Uncharacterized protein</fullName>
    </submittedName>
</protein>
<reference evidence="2" key="1">
    <citation type="journal article" date="2020" name="Mol. Plant Microbe">
        <title>Rhizobial microsymbionts of the narrowly endemic Oxytropis species growing in Kamchatka are characterized by significant genetic diversity and possess a set of genes that are associated with T3SS and T6SS secretion systems and can affect the development of symbiosis.</title>
        <authorList>
            <person name="Safronova V."/>
            <person name="Guro P."/>
            <person name="Sazanova A."/>
            <person name="Kuznetsova I."/>
            <person name="Belimov A."/>
            <person name="Yakubov V."/>
            <person name="Chirak E."/>
            <person name="Afonin A."/>
            <person name="Gogolev Y."/>
            <person name="Andronov E."/>
            <person name="Tikhonovich I."/>
        </authorList>
    </citation>
    <scope>NUCLEOTIDE SEQUENCE [LARGE SCALE GENOMIC DNA]</scope>
    <source>
        <strain evidence="2">581</strain>
    </source>
</reference>
<dbReference type="KEGG" id="trb:HB776_00150"/>
<proteinExistence type="predicted"/>
<dbReference type="Proteomes" id="UP000515291">
    <property type="component" value="Chromosome"/>
</dbReference>
<dbReference type="RefSeq" id="WP_184514170.1">
    <property type="nucleotide sequence ID" value="NZ_CP050292.1"/>
</dbReference>
<sequence>MSDDPARDIVDGLLKLGALNVQIGVLMAEAVLVASGSINASPAEVVPDPTPSGAQIEAIALALEREFLGNYELGFQAMLRLNFPLDRLREIAVTALNAARGAATAQQPMHLPGNDAE</sequence>
<organism evidence="1 2">
    <name type="scientific">Tardiphaga robiniae</name>
    <dbReference type="NCBI Taxonomy" id="943830"/>
    <lineage>
        <taxon>Bacteria</taxon>
        <taxon>Pseudomonadati</taxon>
        <taxon>Pseudomonadota</taxon>
        <taxon>Alphaproteobacteria</taxon>
        <taxon>Hyphomicrobiales</taxon>
        <taxon>Nitrobacteraceae</taxon>
        <taxon>Tardiphaga</taxon>
    </lineage>
</organism>